<dbReference type="Proteomes" id="UP000886653">
    <property type="component" value="Unassembled WGS sequence"/>
</dbReference>
<gene>
    <name evidence="2" type="ORF">CROQUDRAFT_314906</name>
</gene>
<feature type="compositionally biased region" description="Polar residues" evidence="1">
    <location>
        <begin position="382"/>
        <end position="391"/>
    </location>
</feature>
<dbReference type="AlphaFoldDB" id="A0A9P6NXY0"/>
<reference evidence="2" key="1">
    <citation type="submission" date="2013-11" db="EMBL/GenBank/DDBJ databases">
        <title>Genome sequence of the fusiform rust pathogen reveals effectors for host alternation and coevolution with pine.</title>
        <authorList>
            <consortium name="DOE Joint Genome Institute"/>
            <person name="Smith K."/>
            <person name="Pendleton A."/>
            <person name="Kubisiak T."/>
            <person name="Anderson C."/>
            <person name="Salamov A."/>
            <person name="Aerts A."/>
            <person name="Riley R."/>
            <person name="Clum A."/>
            <person name="Lindquist E."/>
            <person name="Ence D."/>
            <person name="Campbell M."/>
            <person name="Kronenberg Z."/>
            <person name="Feau N."/>
            <person name="Dhillon B."/>
            <person name="Hamelin R."/>
            <person name="Burleigh J."/>
            <person name="Smith J."/>
            <person name="Yandell M."/>
            <person name="Nelson C."/>
            <person name="Grigoriev I."/>
            <person name="Davis J."/>
        </authorList>
    </citation>
    <scope>NUCLEOTIDE SEQUENCE</scope>
    <source>
        <strain evidence="2">G11</strain>
    </source>
</reference>
<protein>
    <submittedName>
        <fullName evidence="2">Uncharacterized protein</fullName>
    </submittedName>
</protein>
<evidence type="ECO:0000313" key="2">
    <source>
        <dbReference type="EMBL" id="KAG0152179.1"/>
    </source>
</evidence>
<proteinExistence type="predicted"/>
<feature type="region of interest" description="Disordered" evidence="1">
    <location>
        <begin position="293"/>
        <end position="321"/>
    </location>
</feature>
<feature type="region of interest" description="Disordered" evidence="1">
    <location>
        <begin position="366"/>
        <end position="403"/>
    </location>
</feature>
<sequence>MMIWRLMKIWTTQMSEDHVRFMFIALKSCRHFYDSAVSTQTTERLLDALVQRDDEFSDSEDEGEGGRTNNQSQRRPRKVPRTVLDTNRSRLASGSLIQQNFAPGPNGTSHAARGTRRPLPAAANIVSNGTNGVASADVSIDSNTFALDQSLVVAESNPRGGPLVRDEADRMELETMAADLVEEVNQAVSNSTPATSAVPQQVESAIEERIGMTQTGQPDTNVPQSDEGHKMQIDPPLEVTQEHIPMPILSDGPSAIAPDQSELTKPAPSVEQHDLRPTAEAISVVSEVEMSDFQSLTSAPSSQPIDNASDRSPQRFSNPHMSLSDVNELRQILDATDTDVVLNTTDPSLQAVNARVMMPTEPANAPLNVGSHNPSERAVSSIGLSGTTQPPQRIPPPSHEAQIPATSLINPQSSTASNKLVEQPEPHCNPTLVDAEQSAARHCNLLTDPHSAKPNLHPLSNDHHQSTRVEQPIVAAVIPGHKILDHLPNARTASPSINTSQDPLTPQSIAPAILSDHLPPPSPTQASQEASNRHLVSSNRQITSKTPSSDTAGPTQLSPNWNSSINPSLVPVPPTCPSAGVVPATTITEVSAKAVASQASSQVDMSKGDSRSPWRAMSVEEEMNRMIEQQQRTQMGSSTNDSRNLPSVPTTSGTHPQTNSTGTNATKTESIHPKSSVHHVEPMLTQTSAGPSVIEMDPQLKPMSGSASINPSITTNPVMSPTPLHVNVPVPMPGTSGDALDAQRGINVAAENTELCTPTIHSGSIDPAIKGSLPTHRGQPH</sequence>
<feature type="region of interest" description="Disordered" evidence="1">
    <location>
        <begin position="595"/>
        <end position="614"/>
    </location>
</feature>
<comment type="caution">
    <text evidence="2">The sequence shown here is derived from an EMBL/GenBank/DDBJ whole genome shotgun (WGS) entry which is preliminary data.</text>
</comment>
<feature type="region of interest" description="Disordered" evidence="1">
    <location>
        <begin position="487"/>
        <end position="569"/>
    </location>
</feature>
<feature type="compositionally biased region" description="Polar residues" evidence="1">
    <location>
        <begin position="491"/>
        <end position="508"/>
    </location>
</feature>
<feature type="compositionally biased region" description="Polar residues" evidence="1">
    <location>
        <begin position="293"/>
        <end position="307"/>
    </location>
</feature>
<keyword evidence="3" id="KW-1185">Reference proteome</keyword>
<feature type="compositionally biased region" description="Polar residues" evidence="1">
    <location>
        <begin position="627"/>
        <end position="668"/>
    </location>
</feature>
<evidence type="ECO:0000256" key="1">
    <source>
        <dbReference type="SAM" id="MobiDB-lite"/>
    </source>
</evidence>
<feature type="compositionally biased region" description="Polar residues" evidence="1">
    <location>
        <begin position="524"/>
        <end position="567"/>
    </location>
</feature>
<evidence type="ECO:0000313" key="3">
    <source>
        <dbReference type="Proteomes" id="UP000886653"/>
    </source>
</evidence>
<organism evidence="2 3">
    <name type="scientific">Cronartium quercuum f. sp. fusiforme G11</name>
    <dbReference type="NCBI Taxonomy" id="708437"/>
    <lineage>
        <taxon>Eukaryota</taxon>
        <taxon>Fungi</taxon>
        <taxon>Dikarya</taxon>
        <taxon>Basidiomycota</taxon>
        <taxon>Pucciniomycotina</taxon>
        <taxon>Pucciniomycetes</taxon>
        <taxon>Pucciniales</taxon>
        <taxon>Coleosporiaceae</taxon>
        <taxon>Cronartium</taxon>
    </lineage>
</organism>
<accession>A0A9P6NXY0</accession>
<name>A0A9P6NXY0_9BASI</name>
<feature type="region of interest" description="Disordered" evidence="1">
    <location>
        <begin position="54"/>
        <end position="89"/>
    </location>
</feature>
<feature type="region of interest" description="Disordered" evidence="1">
    <location>
        <begin position="247"/>
        <end position="276"/>
    </location>
</feature>
<feature type="region of interest" description="Disordered" evidence="1">
    <location>
        <begin position="758"/>
        <end position="781"/>
    </location>
</feature>
<dbReference type="EMBL" id="MU167209">
    <property type="protein sequence ID" value="KAG0152179.1"/>
    <property type="molecule type" value="Genomic_DNA"/>
</dbReference>
<feature type="region of interest" description="Disordered" evidence="1">
    <location>
        <begin position="627"/>
        <end position="679"/>
    </location>
</feature>